<feature type="compositionally biased region" description="Basic and acidic residues" evidence="3">
    <location>
        <begin position="1"/>
        <end position="14"/>
    </location>
</feature>
<dbReference type="EMBL" id="SGJD01003666">
    <property type="protein sequence ID" value="KAB0392637.1"/>
    <property type="molecule type" value="Genomic_DNA"/>
</dbReference>
<name>A0A643BXD2_BALPH</name>
<evidence type="ECO:0000256" key="1">
    <source>
        <dbReference type="ARBA" id="ARBA00022614"/>
    </source>
</evidence>
<protein>
    <submittedName>
        <fullName evidence="4">Uncharacterized protein</fullName>
    </submittedName>
</protein>
<evidence type="ECO:0000256" key="2">
    <source>
        <dbReference type="ARBA" id="ARBA00022737"/>
    </source>
</evidence>
<dbReference type="AlphaFoldDB" id="A0A643BXD2"/>
<dbReference type="Proteomes" id="UP000437017">
    <property type="component" value="Unassembled WGS sequence"/>
</dbReference>
<gene>
    <name evidence="4" type="ORF">E2I00_015513</name>
</gene>
<keyword evidence="1" id="KW-0433">Leucine-rich repeat</keyword>
<dbReference type="Gene3D" id="3.80.10.10">
    <property type="entry name" value="Ribonuclease Inhibitor"/>
    <property type="match status" value="1"/>
</dbReference>
<dbReference type="GO" id="GO:0005737">
    <property type="term" value="C:cytoplasm"/>
    <property type="evidence" value="ECO:0007669"/>
    <property type="project" value="TreeGrafter"/>
</dbReference>
<comment type="caution">
    <text evidence="4">The sequence shown here is derived from an EMBL/GenBank/DDBJ whole genome shotgun (WGS) entry which is preliminary data.</text>
</comment>
<sequence>MDKLCSLDRMREPDIPVQPMAPRAQVGPEEQTISQGDGSSSGNYNQDPVLHSQKLLCPSMFTGHSRPSSELATFLDTMLLKAVELPEVPTPKRQGPGDHGVEKYSQTPYIHCRAVIALPQEEFRGSNVPGQLHLGEPTFINGVEDLVVVNMRLLVSRDGHEALPYARCLLTIWGCAGLGKELANVHFKVKKINSPGDVLCFLQSMAERRRGGSMVDTYRNIEGFCEGKEMHENFLQESTGTDKDIHGFLLISGLDLYVQYPQHSFWSRVRMSVWTPPRLLELAGMNLLREEASAFSGLEDPPTELFSPLFMEVFEARCIETLKAMVLAWPFVHLPLGNLIDMPHVGPLQAELEALDILFAQKLCPSANFRCRIYRILVRTSGACGLEPTLMDAEEAEVHCNACENIMKVLNMVHLDCIQEVQVNCPWHLSTLAMFAPFLGQMSNFQRLILSHIHMLHHLWDLYLESPSLLEGCLDQMLRLTESDLIHLSLCPNISQLKGLDLSGVTLTDFSPELLQVLLEKVCGIMGFQFEAILPALSHCSQLRSFSLCGNLLSMAVMEKLLLHTTGLPCLSQELYPAPQESYSPQGILLEGRLAQLGAKLFEILRDLSQPRTIWLSLSPCPHYDDDICNHMAPIIYCCNTHVYVNGKRNGDPGWVQDCTGNVDPGRAVIADSGYDPGHEYFSRFYQWVYKFQFLAFACAEKGFTAKSKPLNYLHTFSFNGANLHGEPMWDVQSKEKV</sequence>
<feature type="compositionally biased region" description="Polar residues" evidence="3">
    <location>
        <begin position="31"/>
        <end position="46"/>
    </location>
</feature>
<dbReference type="InterPro" id="IPR050694">
    <property type="entry name" value="LRRC14/PRAME"/>
</dbReference>
<dbReference type="SUPFAM" id="SSF52047">
    <property type="entry name" value="RNI-like"/>
    <property type="match status" value="1"/>
</dbReference>
<dbReference type="InterPro" id="IPR032675">
    <property type="entry name" value="LRR_dom_sf"/>
</dbReference>
<organism evidence="4 5">
    <name type="scientific">Balaenoptera physalus</name>
    <name type="common">Fin whale</name>
    <name type="synonym">Balaena physalus</name>
    <dbReference type="NCBI Taxonomy" id="9770"/>
    <lineage>
        <taxon>Eukaryota</taxon>
        <taxon>Metazoa</taxon>
        <taxon>Chordata</taxon>
        <taxon>Craniata</taxon>
        <taxon>Vertebrata</taxon>
        <taxon>Euteleostomi</taxon>
        <taxon>Mammalia</taxon>
        <taxon>Eutheria</taxon>
        <taxon>Laurasiatheria</taxon>
        <taxon>Artiodactyla</taxon>
        <taxon>Whippomorpha</taxon>
        <taxon>Cetacea</taxon>
        <taxon>Mysticeti</taxon>
        <taxon>Balaenopteridae</taxon>
        <taxon>Balaenoptera</taxon>
    </lineage>
</organism>
<evidence type="ECO:0000256" key="3">
    <source>
        <dbReference type="SAM" id="MobiDB-lite"/>
    </source>
</evidence>
<feature type="region of interest" description="Disordered" evidence="3">
    <location>
        <begin position="1"/>
        <end position="47"/>
    </location>
</feature>
<dbReference type="PANTHER" id="PTHR14224:SF19">
    <property type="entry name" value="PRAME FAMILY MEMBER 11-RELATED"/>
    <property type="match status" value="1"/>
</dbReference>
<dbReference type="PANTHER" id="PTHR14224">
    <property type="entry name" value="SIMILAR TO PREFERENTIALLY EXPRESSED ANTIGEN IN MELANOMA-LIKE 3"/>
    <property type="match status" value="1"/>
</dbReference>
<evidence type="ECO:0000313" key="5">
    <source>
        <dbReference type="Proteomes" id="UP000437017"/>
    </source>
</evidence>
<keyword evidence="2" id="KW-0677">Repeat</keyword>
<reference evidence="4 5" key="1">
    <citation type="journal article" date="2019" name="PLoS ONE">
        <title>Genomic analyses reveal an absence of contemporary introgressive admixture between fin whales and blue whales, despite known hybrids.</title>
        <authorList>
            <person name="Westbury M.V."/>
            <person name="Petersen B."/>
            <person name="Lorenzen E.D."/>
        </authorList>
    </citation>
    <scope>NUCLEOTIDE SEQUENCE [LARGE SCALE GENOMIC DNA]</scope>
    <source>
        <strain evidence="4">FinWhale-01</strain>
    </source>
</reference>
<accession>A0A643BXD2</accession>
<keyword evidence="5" id="KW-1185">Reference proteome</keyword>
<evidence type="ECO:0000313" key="4">
    <source>
        <dbReference type="EMBL" id="KAB0392637.1"/>
    </source>
</evidence>
<proteinExistence type="predicted"/>